<accession>A0A5J4XB91</accession>
<gene>
    <name evidence="1" type="ORF">EZS28_000275</name>
</gene>
<evidence type="ECO:0000313" key="2">
    <source>
        <dbReference type="Proteomes" id="UP000324800"/>
    </source>
</evidence>
<dbReference type="EMBL" id="SNRW01000021">
    <property type="protein sequence ID" value="KAA6404192.1"/>
    <property type="molecule type" value="Genomic_DNA"/>
</dbReference>
<reference evidence="1 2" key="1">
    <citation type="submission" date="2019-03" db="EMBL/GenBank/DDBJ databases">
        <title>Single cell metagenomics reveals metabolic interactions within the superorganism composed of flagellate Streblomastix strix and complex community of Bacteroidetes bacteria on its surface.</title>
        <authorList>
            <person name="Treitli S.C."/>
            <person name="Kolisko M."/>
            <person name="Husnik F."/>
            <person name="Keeling P."/>
            <person name="Hampl V."/>
        </authorList>
    </citation>
    <scope>NUCLEOTIDE SEQUENCE [LARGE SCALE GENOMIC DNA]</scope>
    <source>
        <strain evidence="1">ST1C</strain>
    </source>
</reference>
<proteinExistence type="predicted"/>
<protein>
    <submittedName>
        <fullName evidence="1">Uncharacterized protein</fullName>
    </submittedName>
</protein>
<dbReference type="Proteomes" id="UP000324800">
    <property type="component" value="Unassembled WGS sequence"/>
</dbReference>
<dbReference type="AlphaFoldDB" id="A0A5J4XB91"/>
<comment type="caution">
    <text evidence="1">The sequence shown here is derived from an EMBL/GenBank/DDBJ whole genome shotgun (WGS) entry which is preliminary data.</text>
</comment>
<organism evidence="1 2">
    <name type="scientific">Streblomastix strix</name>
    <dbReference type="NCBI Taxonomy" id="222440"/>
    <lineage>
        <taxon>Eukaryota</taxon>
        <taxon>Metamonada</taxon>
        <taxon>Preaxostyla</taxon>
        <taxon>Oxymonadida</taxon>
        <taxon>Streblomastigidae</taxon>
        <taxon>Streblomastix</taxon>
    </lineage>
</organism>
<evidence type="ECO:0000313" key="1">
    <source>
        <dbReference type="EMBL" id="KAA6404192.1"/>
    </source>
</evidence>
<sequence length="314" mass="35252">MVQIYDNNSVVCAGGGVRSIADIQSASYISLTALAARIVSKVLQAASSYSDAIYANNGQDRLMNLTNFRNNVGNFIDEPGFVKLILQQEIEEPIKDQVSILQTMPIRFRLSIPLDDILLLSSMAKYYTMIKTDLMASGPDKLKNIDQLFKNWMTQSIKNYVVTEAAANMSGYKITDDCLQRVREFYANRPFVVPSQRVEAWSFPKSTMSTGIRTQQNIPLSHVTDLCLLFPKDARATTCSENPCYHNIILDLSFQAIDEFEDALKTSRNMASRRLNIHTDLTSFMIALQCKHNSNGALTFDGLDTQNQNMSVEL</sequence>
<name>A0A5J4XB91_9EUKA</name>
<dbReference type="OrthoDB" id="10500762at2759"/>